<dbReference type="EMBL" id="JAZIBG010000017">
    <property type="protein sequence ID" value="MEF7613221.1"/>
    <property type="molecule type" value="Genomic_DNA"/>
</dbReference>
<dbReference type="GO" id="GO:0005886">
    <property type="term" value="C:plasma membrane"/>
    <property type="evidence" value="ECO:0007669"/>
    <property type="project" value="TreeGrafter"/>
</dbReference>
<gene>
    <name evidence="9" type="ORF">V4F39_04795</name>
</gene>
<evidence type="ECO:0000259" key="7">
    <source>
        <dbReference type="PROSITE" id="PS50111"/>
    </source>
</evidence>
<keyword evidence="6" id="KW-0812">Transmembrane</keyword>
<sequence>MQLTLTQKLWLPAVGVAVAVAVMSAASVVRTRALLAESAEQQTIQEEKLETSLRWSGLTEANAARVIATLVSSDPQTAATLKPQIDATSTRITELQKRVEALSASAEDRAALAEVAARRQAYLDVRKQAAALRSAGQADAAMAAMRDKVAPSVASYLEAQQAFVDIQHRRAAGVRAEVAAERMRAVWTVVGVMGVLVLVICACTAALVRSIRRPLDEVVLLTRRIGEGDLSVRIDTSRHDEIGRVRIALGDMCGALRSLVSQVRSSADSLATASSQIASGNEDLSRRTEQAASSLQQTASSMEQLTGTVKQSTESARTANDLATSAASVAQRGGEVVAQVISTMDEISTSSKQIADITGTIDSIAFQTNILALNAAVEAARAGEQGRGFAVVAGEVRTLAQRSAEAAREIKRLIGSSTDRVEAGARLVHDAGRTMDDVVNSVKRVSAVIAEITTATGEQSAGIGQVNSAVSQLDQMTQQNAALVEESSAAAENLRQQATTLSGVVRTFRLTDAAA</sequence>
<dbReference type="PANTHER" id="PTHR43531">
    <property type="entry name" value="PROTEIN ICFG"/>
    <property type="match status" value="1"/>
</dbReference>
<comment type="subcellular location">
    <subcellularLocation>
        <location evidence="1">Membrane</location>
    </subcellularLocation>
</comment>
<dbReference type="FunFam" id="1.10.287.950:FF:000001">
    <property type="entry name" value="Methyl-accepting chemotaxis sensory transducer"/>
    <property type="match status" value="1"/>
</dbReference>
<proteinExistence type="inferred from homology"/>
<keyword evidence="2" id="KW-0488">Methylation</keyword>
<keyword evidence="6" id="KW-0472">Membrane</keyword>
<dbReference type="GO" id="GO:0004888">
    <property type="term" value="F:transmembrane signaling receptor activity"/>
    <property type="evidence" value="ECO:0007669"/>
    <property type="project" value="InterPro"/>
</dbReference>
<dbReference type="SUPFAM" id="SSF58104">
    <property type="entry name" value="Methyl-accepting chemotaxis protein (MCP) signaling domain"/>
    <property type="match status" value="1"/>
</dbReference>
<keyword evidence="6" id="KW-1133">Transmembrane helix</keyword>
<dbReference type="Proteomes" id="UP001336250">
    <property type="component" value="Unassembled WGS sequence"/>
</dbReference>
<evidence type="ECO:0000256" key="3">
    <source>
        <dbReference type="ARBA" id="ARBA00029447"/>
    </source>
</evidence>
<dbReference type="AlphaFoldDB" id="A0AAW9Q6X9"/>
<evidence type="ECO:0000313" key="10">
    <source>
        <dbReference type="Proteomes" id="UP001336250"/>
    </source>
</evidence>
<evidence type="ECO:0000259" key="8">
    <source>
        <dbReference type="PROSITE" id="PS50885"/>
    </source>
</evidence>
<dbReference type="GO" id="GO:0006935">
    <property type="term" value="P:chemotaxis"/>
    <property type="evidence" value="ECO:0007669"/>
    <property type="project" value="InterPro"/>
</dbReference>
<dbReference type="InterPro" id="IPR004090">
    <property type="entry name" value="Chemotax_Me-accpt_rcpt"/>
</dbReference>
<dbReference type="CDD" id="cd06225">
    <property type="entry name" value="HAMP"/>
    <property type="match status" value="1"/>
</dbReference>
<accession>A0AAW9Q6X9</accession>
<dbReference type="PROSITE" id="PS50111">
    <property type="entry name" value="CHEMOTAXIS_TRANSDUC_2"/>
    <property type="match status" value="1"/>
</dbReference>
<keyword evidence="5" id="KW-0175">Coiled coil</keyword>
<feature type="domain" description="Methyl-accepting transducer" evidence="7">
    <location>
        <begin position="266"/>
        <end position="495"/>
    </location>
</feature>
<dbReference type="InterPro" id="IPR003660">
    <property type="entry name" value="HAMP_dom"/>
</dbReference>
<evidence type="ECO:0000256" key="5">
    <source>
        <dbReference type="SAM" id="Coils"/>
    </source>
</evidence>
<dbReference type="GO" id="GO:0007165">
    <property type="term" value="P:signal transduction"/>
    <property type="evidence" value="ECO:0007669"/>
    <property type="project" value="UniProtKB-KW"/>
</dbReference>
<dbReference type="PANTHER" id="PTHR43531:SF14">
    <property type="entry name" value="METHYL-ACCEPTING CHEMOTAXIS PROTEIN I-RELATED"/>
    <property type="match status" value="1"/>
</dbReference>
<dbReference type="InterPro" id="IPR051310">
    <property type="entry name" value="MCP_chemotaxis"/>
</dbReference>
<keyword evidence="4" id="KW-0807">Transducer</keyword>
<dbReference type="SMART" id="SM00283">
    <property type="entry name" value="MA"/>
    <property type="match status" value="1"/>
</dbReference>
<dbReference type="InterPro" id="IPR047347">
    <property type="entry name" value="YvaQ-like_sensor"/>
</dbReference>
<evidence type="ECO:0000256" key="2">
    <source>
        <dbReference type="ARBA" id="ARBA00022481"/>
    </source>
</evidence>
<evidence type="ECO:0000313" key="9">
    <source>
        <dbReference type="EMBL" id="MEF7613221.1"/>
    </source>
</evidence>
<evidence type="ECO:0000256" key="6">
    <source>
        <dbReference type="SAM" id="Phobius"/>
    </source>
</evidence>
<dbReference type="Gene3D" id="1.10.287.950">
    <property type="entry name" value="Methyl-accepting chemotaxis protein"/>
    <property type="match status" value="1"/>
</dbReference>
<organism evidence="9 10">
    <name type="scientific">Aquincola agrisoli</name>
    <dbReference type="NCBI Taxonomy" id="3119538"/>
    <lineage>
        <taxon>Bacteria</taxon>
        <taxon>Pseudomonadati</taxon>
        <taxon>Pseudomonadota</taxon>
        <taxon>Betaproteobacteria</taxon>
        <taxon>Burkholderiales</taxon>
        <taxon>Sphaerotilaceae</taxon>
        <taxon>Aquincola</taxon>
    </lineage>
</organism>
<dbReference type="CDD" id="cd11386">
    <property type="entry name" value="MCP_signal"/>
    <property type="match status" value="1"/>
</dbReference>
<dbReference type="Pfam" id="PF00015">
    <property type="entry name" value="MCPsignal"/>
    <property type="match status" value="1"/>
</dbReference>
<dbReference type="RefSeq" id="WP_332288167.1">
    <property type="nucleotide sequence ID" value="NZ_JAZIBG010000017.1"/>
</dbReference>
<dbReference type="PRINTS" id="PR00260">
    <property type="entry name" value="CHEMTRNSDUCR"/>
</dbReference>
<comment type="similarity">
    <text evidence="3">Belongs to the methyl-accepting chemotaxis (MCP) protein family.</text>
</comment>
<protein>
    <submittedName>
        <fullName evidence="9">Methyl-accepting chemotaxis protein</fullName>
    </submittedName>
</protein>
<feature type="transmembrane region" description="Helical" evidence="6">
    <location>
        <begin position="185"/>
        <end position="208"/>
    </location>
</feature>
<dbReference type="Pfam" id="PF00672">
    <property type="entry name" value="HAMP"/>
    <property type="match status" value="1"/>
</dbReference>
<dbReference type="PROSITE" id="PS50885">
    <property type="entry name" value="HAMP"/>
    <property type="match status" value="1"/>
</dbReference>
<name>A0AAW9Q6X9_9BURK</name>
<dbReference type="InterPro" id="IPR024478">
    <property type="entry name" value="HlyB_4HB_MCP"/>
</dbReference>
<dbReference type="InterPro" id="IPR004089">
    <property type="entry name" value="MCPsignal_dom"/>
</dbReference>
<dbReference type="Pfam" id="PF12729">
    <property type="entry name" value="4HB_MCP_1"/>
    <property type="match status" value="1"/>
</dbReference>
<dbReference type="CDD" id="cd19411">
    <property type="entry name" value="MCP2201-like_sensor"/>
    <property type="match status" value="1"/>
</dbReference>
<feature type="coiled-coil region" evidence="5">
    <location>
        <begin position="466"/>
        <end position="493"/>
    </location>
</feature>
<reference evidence="9 10" key="1">
    <citation type="submission" date="2024-02" db="EMBL/GenBank/DDBJ databases">
        <title>Genome sequence of Aquincola sp. MAHUQ-54.</title>
        <authorList>
            <person name="Huq M.A."/>
        </authorList>
    </citation>
    <scope>NUCLEOTIDE SEQUENCE [LARGE SCALE GENOMIC DNA]</scope>
    <source>
        <strain evidence="9 10">MAHUQ-54</strain>
    </source>
</reference>
<evidence type="ECO:0000256" key="1">
    <source>
        <dbReference type="ARBA" id="ARBA00004370"/>
    </source>
</evidence>
<comment type="caution">
    <text evidence="9">The sequence shown here is derived from an EMBL/GenBank/DDBJ whole genome shotgun (WGS) entry which is preliminary data.</text>
</comment>
<dbReference type="SMART" id="SM00304">
    <property type="entry name" value="HAMP"/>
    <property type="match status" value="1"/>
</dbReference>
<evidence type="ECO:0000256" key="4">
    <source>
        <dbReference type="PROSITE-ProRule" id="PRU00284"/>
    </source>
</evidence>
<keyword evidence="10" id="KW-1185">Reference proteome</keyword>
<feature type="domain" description="HAMP" evidence="8">
    <location>
        <begin position="209"/>
        <end position="261"/>
    </location>
</feature>